<proteinExistence type="predicted"/>
<dbReference type="InterPro" id="IPR011990">
    <property type="entry name" value="TPR-like_helical_dom_sf"/>
</dbReference>
<feature type="region of interest" description="Disordered" evidence="1">
    <location>
        <begin position="183"/>
        <end position="212"/>
    </location>
</feature>
<dbReference type="EMBL" id="CP012670">
    <property type="protein sequence ID" value="AUX25215.1"/>
    <property type="molecule type" value="Genomic_DNA"/>
</dbReference>
<sequence>MKNQFDSVVVMEPESRALPKGAPVRDEVVRLVREKRYEEALAVLYQARSESPGDRELQASIERIKEFLAGAYAKRLGGLDKVAGPIPMSAGRSPDALLVARYVDGSSTFDDIAQMCPLGRLRTLQVLVGLYTGREVASPFSERTSPTVGERTSPSVSERTSPAISEMTPAPVRRAFDTMPEAGADMAPPTMPARGVQRRPQEPPPDSKPFTLPVAESAEDRRYREAFARGTAAFVQRRYAEAIEAFEACARMRPGDAGASVMLRRAQRERDLGG</sequence>
<name>A0A4P2Q6X3_SORCE</name>
<dbReference type="AlphaFoldDB" id="A0A4P2Q6X3"/>
<feature type="compositionally biased region" description="Polar residues" evidence="1">
    <location>
        <begin position="141"/>
        <end position="163"/>
    </location>
</feature>
<protein>
    <submittedName>
        <fullName evidence="2">TRP-like protein</fullName>
    </submittedName>
</protein>
<dbReference type="Proteomes" id="UP000295781">
    <property type="component" value="Chromosome"/>
</dbReference>
<organism evidence="2 3">
    <name type="scientific">Sorangium cellulosum</name>
    <name type="common">Polyangium cellulosum</name>
    <dbReference type="NCBI Taxonomy" id="56"/>
    <lineage>
        <taxon>Bacteria</taxon>
        <taxon>Pseudomonadati</taxon>
        <taxon>Myxococcota</taxon>
        <taxon>Polyangia</taxon>
        <taxon>Polyangiales</taxon>
        <taxon>Polyangiaceae</taxon>
        <taxon>Sorangium</taxon>
    </lineage>
</organism>
<evidence type="ECO:0000256" key="1">
    <source>
        <dbReference type="SAM" id="MobiDB-lite"/>
    </source>
</evidence>
<evidence type="ECO:0000313" key="2">
    <source>
        <dbReference type="EMBL" id="AUX25215.1"/>
    </source>
</evidence>
<accession>A0A4P2Q6X3</accession>
<feature type="region of interest" description="Disordered" evidence="1">
    <location>
        <begin position="139"/>
        <end position="164"/>
    </location>
</feature>
<reference evidence="2 3" key="1">
    <citation type="submission" date="2015-09" db="EMBL/GenBank/DDBJ databases">
        <title>Sorangium comparison.</title>
        <authorList>
            <person name="Zaburannyi N."/>
            <person name="Bunk B."/>
            <person name="Overmann J."/>
            <person name="Mueller R."/>
        </authorList>
    </citation>
    <scope>NUCLEOTIDE SEQUENCE [LARGE SCALE GENOMIC DNA]</scope>
    <source>
        <strain evidence="2 3">So ceGT47</strain>
    </source>
</reference>
<gene>
    <name evidence="2" type="ORF">SOCEGT47_057590</name>
</gene>
<evidence type="ECO:0000313" key="3">
    <source>
        <dbReference type="Proteomes" id="UP000295781"/>
    </source>
</evidence>
<dbReference type="SUPFAM" id="SSF48452">
    <property type="entry name" value="TPR-like"/>
    <property type="match status" value="1"/>
</dbReference>